<keyword evidence="3" id="KW-1185">Reference proteome</keyword>
<dbReference type="Proteomes" id="UP000823775">
    <property type="component" value="Unassembled WGS sequence"/>
</dbReference>
<dbReference type="EMBL" id="JACEIK010007489">
    <property type="protein sequence ID" value="MCE3050328.1"/>
    <property type="molecule type" value="Genomic_DNA"/>
</dbReference>
<gene>
    <name evidence="2" type="ORF">HAX54_046904</name>
</gene>
<evidence type="ECO:0000313" key="3">
    <source>
        <dbReference type="Proteomes" id="UP000823775"/>
    </source>
</evidence>
<comment type="caution">
    <text evidence="2">The sequence shown here is derived from an EMBL/GenBank/DDBJ whole genome shotgun (WGS) entry which is preliminary data.</text>
</comment>
<keyword evidence="1" id="KW-0732">Signal</keyword>
<accession>A0ABS8WLK9</accession>
<organism evidence="2 3">
    <name type="scientific">Datura stramonium</name>
    <name type="common">Jimsonweed</name>
    <name type="synonym">Common thornapple</name>
    <dbReference type="NCBI Taxonomy" id="4076"/>
    <lineage>
        <taxon>Eukaryota</taxon>
        <taxon>Viridiplantae</taxon>
        <taxon>Streptophyta</taxon>
        <taxon>Embryophyta</taxon>
        <taxon>Tracheophyta</taxon>
        <taxon>Spermatophyta</taxon>
        <taxon>Magnoliopsida</taxon>
        <taxon>eudicotyledons</taxon>
        <taxon>Gunneridae</taxon>
        <taxon>Pentapetalae</taxon>
        <taxon>asterids</taxon>
        <taxon>lamiids</taxon>
        <taxon>Solanales</taxon>
        <taxon>Solanaceae</taxon>
        <taxon>Solanoideae</taxon>
        <taxon>Datureae</taxon>
        <taxon>Datura</taxon>
    </lineage>
</organism>
<name>A0ABS8WLK9_DATST</name>
<evidence type="ECO:0000256" key="1">
    <source>
        <dbReference type="SAM" id="SignalP"/>
    </source>
</evidence>
<sequence length="69" mass="7487">MCVGVCSWALLICVKSIWGQRRHPRVTLVAFHGSGPDSPPTAVTISLLNLLISHWRSEGPPTPSPRLDA</sequence>
<proteinExistence type="predicted"/>
<feature type="chain" id="PRO_5047095784" description="Secreted protein" evidence="1">
    <location>
        <begin position="20"/>
        <end position="69"/>
    </location>
</feature>
<evidence type="ECO:0000313" key="2">
    <source>
        <dbReference type="EMBL" id="MCE3050328.1"/>
    </source>
</evidence>
<protein>
    <recommendedName>
        <fullName evidence="4">Secreted protein</fullName>
    </recommendedName>
</protein>
<evidence type="ECO:0008006" key="4">
    <source>
        <dbReference type="Google" id="ProtNLM"/>
    </source>
</evidence>
<feature type="non-terminal residue" evidence="2">
    <location>
        <position position="69"/>
    </location>
</feature>
<feature type="signal peptide" evidence="1">
    <location>
        <begin position="1"/>
        <end position="19"/>
    </location>
</feature>
<reference evidence="2 3" key="1">
    <citation type="journal article" date="2021" name="BMC Genomics">
        <title>Datura genome reveals duplications of psychoactive alkaloid biosynthetic genes and high mutation rate following tissue culture.</title>
        <authorList>
            <person name="Rajewski A."/>
            <person name="Carter-House D."/>
            <person name="Stajich J."/>
            <person name="Litt A."/>
        </authorList>
    </citation>
    <scope>NUCLEOTIDE SEQUENCE [LARGE SCALE GENOMIC DNA]</scope>
    <source>
        <strain evidence="2">AR-01</strain>
    </source>
</reference>